<sequence length="198" mass="21098">MKAITVRAPWCIAIAAGAKPVENRTRPTSYRGPVAIHAAASWAIQGGDDPRVRAWWWGDPAWRHRPSLESGDFAYAFRRVIAVTNLNGCHQAEPGCCTTPWADQPTAAVPIVWHLELADTVRIDPVGPLRGQLAVPWRLPVEAAAAVTANYGLATAVASLGQGGLLSKVRAAFEEVDPAPGELVERSRRLVVGGDAGA</sequence>
<keyword evidence="2" id="KW-1185">Reference proteome</keyword>
<evidence type="ECO:0008006" key="3">
    <source>
        <dbReference type="Google" id="ProtNLM"/>
    </source>
</evidence>
<proteinExistence type="predicted"/>
<organism evidence="1 2">
    <name type="scientific">Phytohabitans houttuyneae</name>
    <dbReference type="NCBI Taxonomy" id="1076126"/>
    <lineage>
        <taxon>Bacteria</taxon>
        <taxon>Bacillati</taxon>
        <taxon>Actinomycetota</taxon>
        <taxon>Actinomycetes</taxon>
        <taxon>Micromonosporales</taxon>
        <taxon>Micromonosporaceae</taxon>
    </lineage>
</organism>
<dbReference type="InterPro" id="IPR015947">
    <property type="entry name" value="PUA-like_sf"/>
</dbReference>
<gene>
    <name evidence="1" type="ORF">Phou_037110</name>
</gene>
<evidence type="ECO:0000313" key="2">
    <source>
        <dbReference type="Proteomes" id="UP000482800"/>
    </source>
</evidence>
<dbReference type="Gene3D" id="2.30.130.30">
    <property type="entry name" value="Hypothetical protein"/>
    <property type="match status" value="1"/>
</dbReference>
<protein>
    <recommendedName>
        <fullName evidence="3">ASCH domain-containing protein</fullName>
    </recommendedName>
</protein>
<dbReference type="RefSeq" id="WP_173057054.1">
    <property type="nucleotide sequence ID" value="NZ_BAABGO010000001.1"/>
</dbReference>
<accession>A0A6V8KAP6</accession>
<comment type="caution">
    <text evidence="1">The sequence shown here is derived from an EMBL/GenBank/DDBJ whole genome shotgun (WGS) entry which is preliminary data.</text>
</comment>
<dbReference type="SUPFAM" id="SSF88697">
    <property type="entry name" value="PUA domain-like"/>
    <property type="match status" value="1"/>
</dbReference>
<name>A0A6V8KAP6_9ACTN</name>
<dbReference type="AlphaFoldDB" id="A0A6V8KAP6"/>
<dbReference type="EMBL" id="BLPF01000001">
    <property type="protein sequence ID" value="GFJ79531.1"/>
    <property type="molecule type" value="Genomic_DNA"/>
</dbReference>
<reference evidence="1 2" key="1">
    <citation type="submission" date="2020-03" db="EMBL/GenBank/DDBJ databases">
        <title>Whole genome shotgun sequence of Phytohabitans houttuyneae NBRC 108639.</title>
        <authorList>
            <person name="Komaki H."/>
            <person name="Tamura T."/>
        </authorList>
    </citation>
    <scope>NUCLEOTIDE SEQUENCE [LARGE SCALE GENOMIC DNA]</scope>
    <source>
        <strain evidence="1 2">NBRC 108639</strain>
    </source>
</reference>
<reference evidence="1 2" key="2">
    <citation type="submission" date="2020-03" db="EMBL/GenBank/DDBJ databases">
        <authorList>
            <person name="Ichikawa N."/>
            <person name="Kimura A."/>
            <person name="Kitahashi Y."/>
            <person name="Uohara A."/>
        </authorList>
    </citation>
    <scope>NUCLEOTIDE SEQUENCE [LARGE SCALE GENOMIC DNA]</scope>
    <source>
        <strain evidence="1 2">NBRC 108639</strain>
    </source>
</reference>
<evidence type="ECO:0000313" key="1">
    <source>
        <dbReference type="EMBL" id="GFJ79531.1"/>
    </source>
</evidence>
<dbReference type="Proteomes" id="UP000482800">
    <property type="component" value="Unassembled WGS sequence"/>
</dbReference>